<proteinExistence type="inferred from homology"/>
<reference evidence="6" key="1">
    <citation type="submission" date="2016-10" db="EMBL/GenBank/DDBJ databases">
        <authorList>
            <person name="Varghese N."/>
            <person name="Submissions S."/>
        </authorList>
    </citation>
    <scope>NUCLEOTIDE SEQUENCE [LARGE SCALE GENOMIC DNA]</scope>
    <source>
        <strain evidence="6">DSM 44796</strain>
    </source>
</reference>
<keyword evidence="5" id="KW-0645">Protease</keyword>
<dbReference type="EMBL" id="FNET01000032">
    <property type="protein sequence ID" value="SDN03685.1"/>
    <property type="molecule type" value="Genomic_DNA"/>
</dbReference>
<evidence type="ECO:0000256" key="3">
    <source>
        <dbReference type="SAM" id="SignalP"/>
    </source>
</evidence>
<dbReference type="InterPro" id="IPR018114">
    <property type="entry name" value="TRYPSIN_HIS"/>
</dbReference>
<name>A0A1G9Y5C9_9PSEU</name>
<dbReference type="Pfam" id="PF13365">
    <property type="entry name" value="Trypsin_2"/>
    <property type="match status" value="1"/>
</dbReference>
<dbReference type="GO" id="GO:0006508">
    <property type="term" value="P:proteolysis"/>
    <property type="evidence" value="ECO:0007669"/>
    <property type="project" value="UniProtKB-KW"/>
</dbReference>
<accession>A0A1G9Y5C9</accession>
<dbReference type="PROSITE" id="PS00134">
    <property type="entry name" value="TRYPSIN_HIS"/>
    <property type="match status" value="1"/>
</dbReference>
<evidence type="ECO:0000313" key="6">
    <source>
        <dbReference type="Proteomes" id="UP000199682"/>
    </source>
</evidence>
<keyword evidence="5" id="KW-0378">Hydrolase</keyword>
<dbReference type="RefSeq" id="WP_090014796.1">
    <property type="nucleotide sequence ID" value="NZ_FNET01000032.1"/>
</dbReference>
<dbReference type="Proteomes" id="UP000199682">
    <property type="component" value="Unassembled WGS sequence"/>
</dbReference>
<keyword evidence="3" id="KW-0732">Signal</keyword>
<keyword evidence="2" id="KW-1015">Disulfide bond</keyword>
<dbReference type="InterPro" id="IPR001254">
    <property type="entry name" value="Trypsin_dom"/>
</dbReference>
<dbReference type="CDD" id="cd00190">
    <property type="entry name" value="Tryp_SPc"/>
    <property type="match status" value="1"/>
</dbReference>
<gene>
    <name evidence="5" type="ORF">SAMN04488074_13235</name>
</gene>
<dbReference type="GO" id="GO:0004252">
    <property type="term" value="F:serine-type endopeptidase activity"/>
    <property type="evidence" value="ECO:0007669"/>
    <property type="project" value="InterPro"/>
</dbReference>
<dbReference type="InterPro" id="IPR009003">
    <property type="entry name" value="Peptidase_S1_PA"/>
</dbReference>
<evidence type="ECO:0000313" key="5">
    <source>
        <dbReference type="EMBL" id="SDN03685.1"/>
    </source>
</evidence>
<sequence>MRKVLLAMSFAAIAVITTATPAPAIRGGAEAQAPYPFSGSLQRPDSPRADGHTCGVTLVAPGWAVTAGHCTRNNPSLAQVGRPKNWSVRLGTLDAGSGGEVIEVERFITYSPNPVHDGDIGLLKLRKNARTKPVTLPSARPAEGTGARILGWGMTCDRRAPECYPQKLREADTVIQPTAACDGIHADRELCIGALDGSVAATNMDSGGPALGRDGDRWVITGLVSGSGGDDRPVMYTDVHHFKGWIDDVVTGKINPPDTPVPNLEGAASLAGVCSASVVRSDHGKPGDQALLLTNGHCVPERPAPGETLRDVAIKLPATIGDRQGYPQAKAETRRLLSATMTGTDTALFELDQTYAQLKAKGVKIFKLSDRSARPGQRVDIISAGNGKRFSCTIEAVVPHLREEGYTQDNAYRYDPACTPSHGGSGSPIVLRDGVTVVGVHSTGNDNGERCTANNPCEVAADGSVTVHQGARYGQQVKHLAACVRTQKPGRPQRPEAAPRGCA</sequence>
<dbReference type="AlphaFoldDB" id="A0A1G9Y5C9"/>
<dbReference type="InterPro" id="IPR043504">
    <property type="entry name" value="Peptidase_S1_PA_chymotrypsin"/>
</dbReference>
<dbReference type="PRINTS" id="PR00722">
    <property type="entry name" value="CHYMOTRYPSIN"/>
</dbReference>
<feature type="signal peptide" evidence="3">
    <location>
        <begin position="1"/>
        <end position="24"/>
    </location>
</feature>
<organism evidence="5 6">
    <name type="scientific">Lentzea albidocapillata subsp. violacea</name>
    <dbReference type="NCBI Taxonomy" id="128104"/>
    <lineage>
        <taxon>Bacteria</taxon>
        <taxon>Bacillati</taxon>
        <taxon>Actinomycetota</taxon>
        <taxon>Actinomycetes</taxon>
        <taxon>Pseudonocardiales</taxon>
        <taxon>Pseudonocardiaceae</taxon>
        <taxon>Lentzea</taxon>
    </lineage>
</organism>
<comment type="similarity">
    <text evidence="1">Belongs to the peptidase S1 family.</text>
</comment>
<dbReference type="SUPFAM" id="SSF50494">
    <property type="entry name" value="Trypsin-like serine proteases"/>
    <property type="match status" value="2"/>
</dbReference>
<evidence type="ECO:0000259" key="4">
    <source>
        <dbReference type="PROSITE" id="PS50240"/>
    </source>
</evidence>
<evidence type="ECO:0000256" key="2">
    <source>
        <dbReference type="ARBA" id="ARBA00023157"/>
    </source>
</evidence>
<dbReference type="SMART" id="SM00020">
    <property type="entry name" value="Tryp_SPc"/>
    <property type="match status" value="1"/>
</dbReference>
<dbReference type="Pfam" id="PF00089">
    <property type="entry name" value="Trypsin"/>
    <property type="match status" value="1"/>
</dbReference>
<dbReference type="InterPro" id="IPR050430">
    <property type="entry name" value="Peptidase_S1"/>
</dbReference>
<dbReference type="PROSITE" id="PS50240">
    <property type="entry name" value="TRYPSIN_DOM"/>
    <property type="match status" value="1"/>
</dbReference>
<feature type="domain" description="Peptidase S1" evidence="4">
    <location>
        <begin position="25"/>
        <end position="251"/>
    </location>
</feature>
<dbReference type="InterPro" id="IPR001314">
    <property type="entry name" value="Peptidase_S1A"/>
</dbReference>
<feature type="chain" id="PRO_5011580916" evidence="3">
    <location>
        <begin position="25"/>
        <end position="503"/>
    </location>
</feature>
<protein>
    <submittedName>
        <fullName evidence="5">Secreted trypsin-like serine protease</fullName>
    </submittedName>
</protein>
<evidence type="ECO:0000256" key="1">
    <source>
        <dbReference type="ARBA" id="ARBA00007664"/>
    </source>
</evidence>
<dbReference type="PANTHER" id="PTHR24276:SF98">
    <property type="entry name" value="FI18310P1-RELATED"/>
    <property type="match status" value="1"/>
</dbReference>
<dbReference type="Gene3D" id="2.40.10.10">
    <property type="entry name" value="Trypsin-like serine proteases"/>
    <property type="match status" value="3"/>
</dbReference>
<dbReference type="PANTHER" id="PTHR24276">
    <property type="entry name" value="POLYSERASE-RELATED"/>
    <property type="match status" value="1"/>
</dbReference>